<gene>
    <name evidence="1" type="ORF">BJP37_12425</name>
</gene>
<comment type="caution">
    <text evidence="1">The sequence shown here is derived from an EMBL/GenBank/DDBJ whole genome shotgun (WGS) entry which is preliminary data.</text>
</comment>
<dbReference type="EMBL" id="MKZS01000001">
    <property type="protein sequence ID" value="OLT59716.1"/>
    <property type="molecule type" value="Genomic_DNA"/>
</dbReference>
<keyword evidence="2" id="KW-1185">Reference proteome</keyword>
<accession>A0A1U7N1A4</accession>
<dbReference type="Proteomes" id="UP000186657">
    <property type="component" value="Unassembled WGS sequence"/>
</dbReference>
<evidence type="ECO:0000313" key="1">
    <source>
        <dbReference type="EMBL" id="OLT59716.1"/>
    </source>
</evidence>
<organism evidence="1 2">
    <name type="scientific">Moorena bouillonii PNG</name>
    <dbReference type="NCBI Taxonomy" id="568701"/>
    <lineage>
        <taxon>Bacteria</taxon>
        <taxon>Bacillati</taxon>
        <taxon>Cyanobacteriota</taxon>
        <taxon>Cyanophyceae</taxon>
        <taxon>Coleofasciculales</taxon>
        <taxon>Coleofasciculaceae</taxon>
        <taxon>Moorena</taxon>
    </lineage>
</organism>
<proteinExistence type="predicted"/>
<name>A0A1U7N1A4_9CYAN</name>
<evidence type="ECO:0000313" key="2">
    <source>
        <dbReference type="Proteomes" id="UP000186657"/>
    </source>
</evidence>
<sequence>MILRILKGGFEGKLGVAELKYQCRIFWFWASPLNPPTLGDFKSFVPPKIGGLGRVFLPRRSPIIPLKKGGL</sequence>
<protein>
    <submittedName>
        <fullName evidence="1">Uncharacterized protein</fullName>
    </submittedName>
</protein>
<dbReference type="AlphaFoldDB" id="A0A1U7N1A4"/>
<reference evidence="1 2" key="1">
    <citation type="submission" date="2016-10" db="EMBL/GenBank/DDBJ databases">
        <title>Comparative genomics uncovers the prolific and rare metabolic potential of the cyanobacterial genus Moorea.</title>
        <authorList>
            <person name="Leao T."/>
            <person name="Castelao G."/>
            <person name="Korobeynikov A."/>
            <person name="Monroe E.A."/>
            <person name="Podell S."/>
            <person name="Glukhov E."/>
            <person name="Allen E."/>
            <person name="Gerwick W.H."/>
            <person name="Gerwick L."/>
        </authorList>
    </citation>
    <scope>NUCLEOTIDE SEQUENCE [LARGE SCALE GENOMIC DNA]</scope>
    <source>
        <strain evidence="1 2">PNG5-198</strain>
    </source>
</reference>